<evidence type="ECO:0000313" key="5">
    <source>
        <dbReference type="EMBL" id="KAK5779083.1"/>
    </source>
</evidence>
<proteinExistence type="inferred from homology"/>
<dbReference type="Gene3D" id="3.90.1140.10">
    <property type="entry name" value="Cyclic phosphodiesterase"/>
    <property type="match status" value="1"/>
</dbReference>
<gene>
    <name evidence="5" type="ORF">RI543_002968</name>
</gene>
<comment type="function">
    <text evidence="1">Involved in the metabolism of ADP-ribose 1',2'-cyclic phosphate which is produced as a consequence of tRNA splicing.</text>
</comment>
<evidence type="ECO:0000256" key="1">
    <source>
        <dbReference type="ARBA" id="ARBA00003831"/>
    </source>
</evidence>
<evidence type="ECO:0000256" key="4">
    <source>
        <dbReference type="ARBA" id="ARBA00014478"/>
    </source>
</evidence>
<comment type="similarity">
    <text evidence="2">Belongs to the 2H phosphoesterase superfamily. CPD1 family.</text>
</comment>
<dbReference type="PANTHER" id="PTHR28141">
    <property type="entry name" value="2',3'-CYCLIC-NUCLEOTIDE 3'-PHOSPHODIESTERASE"/>
    <property type="match status" value="1"/>
</dbReference>
<dbReference type="EMBL" id="JAWIZZ010000047">
    <property type="protein sequence ID" value="KAK5779083.1"/>
    <property type="molecule type" value="Genomic_DNA"/>
</dbReference>
<dbReference type="InterPro" id="IPR009097">
    <property type="entry name" value="Cyclic_Pdiesterase"/>
</dbReference>
<accession>A0AAN7WSH9</accession>
<name>A0AAN7WSH9_9SACH</name>
<comment type="caution">
    <text evidence="5">The sequence shown here is derived from an EMBL/GenBank/DDBJ whole genome shotgun (WGS) entry which is preliminary data.</text>
</comment>
<dbReference type="SUPFAM" id="SSF55144">
    <property type="entry name" value="LigT-like"/>
    <property type="match status" value="1"/>
</dbReference>
<evidence type="ECO:0000313" key="6">
    <source>
        <dbReference type="Proteomes" id="UP001306508"/>
    </source>
</evidence>
<dbReference type="GO" id="GO:0004113">
    <property type="term" value="F:2',3'-cyclic-nucleotide 3'-phosphodiesterase activity"/>
    <property type="evidence" value="ECO:0007669"/>
    <property type="project" value="UniProtKB-EC"/>
</dbReference>
<dbReference type="Proteomes" id="UP001306508">
    <property type="component" value="Unassembled WGS sequence"/>
</dbReference>
<organism evidence="5 6">
    <name type="scientific">Arxiozyma heterogenica</name>
    <dbReference type="NCBI Taxonomy" id="278026"/>
    <lineage>
        <taxon>Eukaryota</taxon>
        <taxon>Fungi</taxon>
        <taxon>Dikarya</taxon>
        <taxon>Ascomycota</taxon>
        <taxon>Saccharomycotina</taxon>
        <taxon>Saccharomycetes</taxon>
        <taxon>Saccharomycetales</taxon>
        <taxon>Saccharomycetaceae</taxon>
        <taxon>Arxiozyma</taxon>
    </lineage>
</organism>
<reference evidence="6" key="1">
    <citation type="submission" date="2023-07" db="EMBL/GenBank/DDBJ databases">
        <title>A draft genome of Kazachstania heterogenica Y-27499.</title>
        <authorList>
            <person name="Donic C."/>
            <person name="Kralova J.S."/>
            <person name="Fidel L."/>
            <person name="Ben-Dor S."/>
            <person name="Jung S."/>
        </authorList>
    </citation>
    <scope>NUCLEOTIDE SEQUENCE [LARGE SCALE GENOMIC DNA]</scope>
    <source>
        <strain evidence="6">Y27499</strain>
    </source>
</reference>
<evidence type="ECO:0000256" key="2">
    <source>
        <dbReference type="ARBA" id="ARBA00006037"/>
    </source>
</evidence>
<dbReference type="GO" id="GO:0009187">
    <property type="term" value="P:cyclic nucleotide metabolic process"/>
    <property type="evidence" value="ECO:0007669"/>
    <property type="project" value="TreeGrafter"/>
</dbReference>
<dbReference type="InterPro" id="IPR012386">
    <property type="entry name" value="Cyclic-nucl_3Pdiesterase"/>
</dbReference>
<dbReference type="EC" id="3.1.4.37" evidence="3"/>
<dbReference type="AlphaFoldDB" id="A0AAN7WSH9"/>
<evidence type="ECO:0000256" key="3">
    <source>
        <dbReference type="ARBA" id="ARBA00012317"/>
    </source>
</evidence>
<dbReference type="Pfam" id="PF07823">
    <property type="entry name" value="CPDase"/>
    <property type="match status" value="1"/>
</dbReference>
<dbReference type="PANTHER" id="PTHR28141:SF1">
    <property type="entry name" value="2',3'-CYCLIC-NUCLEOTIDE 3'-PHOSPHODIESTERASE"/>
    <property type="match status" value="1"/>
</dbReference>
<protein>
    <recommendedName>
        <fullName evidence="4">2',3'-cyclic-nucleotide 3'-phosphodiesterase</fullName>
        <ecNumber evidence="3">3.1.4.37</ecNumber>
    </recommendedName>
</protein>
<keyword evidence="6" id="KW-1185">Reference proteome</keyword>
<sequence length="220" mass="25240">MSIALWYCPPQGSVLYEILAQLISSLQTLFPNSPLFEPHITIATQLLCIDKDARNQILTSCMAAIQSIKKDLIKTEQYNNDHLISFKSCSIGKKYFKKITLDCVENKYLISISKIMKEMYSDPQMIDSMNVFHPHLSLLYSDVEPISKAYVRIIKQRVQDTLDIKLEEMKEDLSEMQNDTQITWNINTKSKIGWNIPGTFKIVKCEGPVNQWEVLGSVDV</sequence>